<dbReference type="OMA" id="IYTPPQC"/>
<dbReference type="FunFam" id="2.60.120.260:FF:000009">
    <property type="entry name" value="SUN domain-containing protein 1 isoform X1"/>
    <property type="match status" value="1"/>
</dbReference>
<keyword evidence="4 7" id="KW-0472">Membrane</keyword>
<dbReference type="GO" id="GO:0034993">
    <property type="term" value="C:meiotic nuclear membrane microtubule tethering complex"/>
    <property type="evidence" value="ECO:0007669"/>
    <property type="project" value="Ensembl"/>
</dbReference>
<dbReference type="InterPro" id="IPR045119">
    <property type="entry name" value="SUN1-5"/>
</dbReference>
<dbReference type="GO" id="GO:0090292">
    <property type="term" value="P:nuclear matrix anchoring at nuclear membrane"/>
    <property type="evidence" value="ECO:0007669"/>
    <property type="project" value="Ensembl"/>
</dbReference>
<dbReference type="GO" id="GO:0051642">
    <property type="term" value="P:centrosome localization"/>
    <property type="evidence" value="ECO:0007669"/>
    <property type="project" value="Ensembl"/>
</dbReference>
<accession>A0A2R8M6T8</accession>
<dbReference type="GeneTree" id="ENSGT00940000155830"/>
<dbReference type="GO" id="GO:0021817">
    <property type="term" value="P:nucleokinesis involved in cell motility in cerebral cortex radial glia guided migration"/>
    <property type="evidence" value="ECO:0007669"/>
    <property type="project" value="Ensembl"/>
</dbReference>
<reference evidence="9" key="3">
    <citation type="submission" date="2025-09" db="UniProtKB">
        <authorList>
            <consortium name="Ensembl"/>
        </authorList>
    </citation>
    <scope>IDENTIFICATION</scope>
</reference>
<dbReference type="GO" id="GO:0042802">
    <property type="term" value="F:identical protein binding"/>
    <property type="evidence" value="ECO:0007669"/>
    <property type="project" value="Ensembl"/>
</dbReference>
<dbReference type="RefSeq" id="XP_017824767.2">
    <property type="nucleotide sequence ID" value="XM_017969278.3"/>
</dbReference>
<dbReference type="GO" id="GO:0070197">
    <property type="term" value="P:meiotic attachment of telomere to nuclear envelope"/>
    <property type="evidence" value="ECO:0007669"/>
    <property type="project" value="Ensembl"/>
</dbReference>
<dbReference type="GO" id="GO:0005521">
    <property type="term" value="F:lamin binding"/>
    <property type="evidence" value="ECO:0007669"/>
    <property type="project" value="Ensembl"/>
</dbReference>
<dbReference type="InterPro" id="IPR040994">
    <property type="entry name" value="Sun_CC2"/>
</dbReference>
<feature type="domain" description="SUN" evidence="8">
    <location>
        <begin position="747"/>
        <end position="909"/>
    </location>
</feature>
<dbReference type="GO" id="GO:0005637">
    <property type="term" value="C:nuclear inner membrane"/>
    <property type="evidence" value="ECO:0007669"/>
    <property type="project" value="UniProtKB-SubCell"/>
</dbReference>
<reference evidence="9" key="2">
    <citation type="submission" date="2025-08" db="UniProtKB">
        <authorList>
            <consortium name="Ensembl"/>
        </authorList>
    </citation>
    <scope>IDENTIFICATION</scope>
</reference>
<dbReference type="OrthoDB" id="342281at2759"/>
<dbReference type="CTD" id="23353"/>
<dbReference type="STRING" id="9483.ENSCJAP00000054726"/>
<evidence type="ECO:0000256" key="5">
    <source>
        <dbReference type="ARBA" id="ARBA00037816"/>
    </source>
</evidence>
<dbReference type="Pfam" id="PF07738">
    <property type="entry name" value="Sad1_UNC"/>
    <property type="match status" value="1"/>
</dbReference>
<gene>
    <name evidence="9" type="primary">SUN1</name>
</gene>
<evidence type="ECO:0000313" key="9">
    <source>
        <dbReference type="Ensembl" id="ENSCJAP00000054726.2"/>
    </source>
</evidence>
<dbReference type="Proteomes" id="UP000008225">
    <property type="component" value="Chromosome 2"/>
</dbReference>
<dbReference type="Ensembl" id="ENSCJAT00000069630.3">
    <property type="protein sequence ID" value="ENSCJAP00000054726.2"/>
    <property type="gene ID" value="ENSCJAG00000015835.5"/>
</dbReference>
<dbReference type="PANTHER" id="PTHR12911">
    <property type="entry name" value="SAD1/UNC-84-LIKE PROTEIN-RELATED"/>
    <property type="match status" value="1"/>
</dbReference>
<feature type="transmembrane region" description="Helical" evidence="7">
    <location>
        <begin position="419"/>
        <end position="438"/>
    </location>
</feature>
<dbReference type="Pfam" id="PF09387">
    <property type="entry name" value="MRP"/>
    <property type="match status" value="1"/>
</dbReference>
<dbReference type="GeneID" id="100408710"/>
<protein>
    <submittedName>
        <fullName evidence="9">Sad1 and UNC84 domain containing 1</fullName>
    </submittedName>
</protein>
<evidence type="ECO:0000256" key="7">
    <source>
        <dbReference type="SAM" id="Phobius"/>
    </source>
</evidence>
<keyword evidence="2 7" id="KW-1133">Transmembrane helix</keyword>
<dbReference type="CDD" id="cd21439">
    <property type="entry name" value="SUN1_cc1"/>
    <property type="match status" value="1"/>
</dbReference>
<dbReference type="GO" id="GO:0005737">
    <property type="term" value="C:cytoplasm"/>
    <property type="evidence" value="ECO:0007669"/>
    <property type="project" value="Ensembl"/>
</dbReference>
<dbReference type="GO" id="GO:0007129">
    <property type="term" value="P:homologous chromosome pairing at meiosis"/>
    <property type="evidence" value="ECO:0007669"/>
    <property type="project" value="Ensembl"/>
</dbReference>
<keyword evidence="10" id="KW-1185">Reference proteome</keyword>
<dbReference type="InParanoid" id="A0A2R8M6T8"/>
<reference evidence="9" key="1">
    <citation type="submission" date="2009-03" db="EMBL/GenBank/DDBJ databases">
        <authorList>
            <person name="Warren W."/>
            <person name="Ye L."/>
            <person name="Minx P."/>
            <person name="Worley K."/>
            <person name="Gibbs R."/>
            <person name="Wilson R.K."/>
        </authorList>
    </citation>
    <scope>NUCLEOTIDE SEQUENCE [LARGE SCALE GENOMIC DNA]</scope>
</reference>
<dbReference type="Pfam" id="PF18580">
    <property type="entry name" value="HTH_SUN2"/>
    <property type="match status" value="1"/>
</dbReference>
<feature type="coiled-coil region" evidence="6">
    <location>
        <begin position="558"/>
        <end position="592"/>
    </location>
</feature>
<dbReference type="PANTHER" id="PTHR12911:SF23">
    <property type="entry name" value="SUN DOMAIN-CONTAINING PROTEIN 1"/>
    <property type="match status" value="1"/>
</dbReference>
<dbReference type="RefSeq" id="XP_008987422.2">
    <property type="nucleotide sequence ID" value="XM_008989174.4"/>
</dbReference>
<dbReference type="AlphaFoldDB" id="A0A2R8M6T8"/>
<feature type="coiled-coil region" evidence="6">
    <location>
        <begin position="506"/>
        <end position="533"/>
    </location>
</feature>
<dbReference type="Bgee" id="ENSCJAG00000015835">
    <property type="expression patterns" value="Expressed in testis and 6 other cell types or tissues"/>
</dbReference>
<feature type="transmembrane region" description="Helical" evidence="7">
    <location>
        <begin position="389"/>
        <end position="412"/>
    </location>
</feature>
<dbReference type="InterPro" id="IPR012919">
    <property type="entry name" value="SUN_dom"/>
</dbReference>
<keyword evidence="3 6" id="KW-0175">Coiled coil</keyword>
<proteinExistence type="predicted"/>
<dbReference type="GO" id="GO:0000781">
    <property type="term" value="C:chromosome, telomeric region"/>
    <property type="evidence" value="ECO:0007669"/>
    <property type="project" value="Ensembl"/>
</dbReference>
<dbReference type="GO" id="GO:0140444">
    <property type="term" value="F:cytoskeleton-nuclear membrane anchor activity"/>
    <property type="evidence" value="ECO:0007669"/>
    <property type="project" value="Ensembl"/>
</dbReference>
<evidence type="ECO:0000256" key="2">
    <source>
        <dbReference type="ARBA" id="ARBA00022989"/>
    </source>
</evidence>
<name>A0A2R8M6T8_CALJA</name>
<dbReference type="KEGG" id="cjc:100408710"/>
<evidence type="ECO:0000313" key="10">
    <source>
        <dbReference type="Proteomes" id="UP000008225"/>
    </source>
</evidence>
<evidence type="ECO:0000256" key="1">
    <source>
        <dbReference type="ARBA" id="ARBA00022692"/>
    </source>
</evidence>
<sequence>MDFSRLHMYSPPQCVPENTGYTYALSSSYSSDALDFETEHKLDPVFDSPRMSRRSLRLAATAGTPGDGRAASADGCANNIISLKNRAAKTAKQCRTANKSAFSINHVSREVTSSGVSHSSTASLQDTVTRRPPVLDESWIREQTTVDHFWGLDDDGDLKGGNKAAIQGNGDLAAAATAHNGYTCSECSMLSERKDALTAHPVARGPLSRVYSRGRNQKRGASLYMNRILWLARYTASSFSSFLVQLFQVVLMKLNYESEFYKLKSYESKDCDSESYKSKSHESKAHASYCGRVNVRESLREDGHLSVNGEALCDDCKGKTHLDAHTAAHLQSPRPSRQAGILRHIWACAGYFLLQTLHRIGAAGWAVSRMVWSALWLAVIAPGKAASGVFWWLGIGWYQFVTLISWLNVFLLTRCLRNICKFLVFLIPLFLLLAGLSLRGQDDFFSFLPVWNWVSLHRTQQVDDPKDILKPATSHLNQPLQGDSEAFPWHWMRGVEQQVASLSGQCHHHGENLRELTAMLQKLQAQVDQMDNGAAGLSASVRDAVGQHLRETDVVAFHQEHEVRISHLEDILEKLREKSEAIQKELEQTKQKTVRSSAVGEHLQLELDQLKSELSSWRHVRTGCETVDAVRERVDVQVREMVKLLFSEDEQGGSLEQLLQRFSSQFVSKADLHMLLRDLELQILRNVTHHISVTKHTPTSEAVVSAVSEAGMSGITEAQARAIVNNALKLYSQDKTGMVDFALESGGGSILSTRCSETYETKTALMSLFGIPLWYFSQSPRVVIQPDIYPGNCWAFKGSQGYLVVRLSMMIYPAAFTLEHIPKTLSPTGNISSAPKDFAVYGLENEYQEEGQLLGQFTYDQDGESLQMFQALKRPDDTAFQIVELRIFSNWGHPEYTCLYRFRVHGKPVK</sequence>
<keyword evidence="1 7" id="KW-0812">Transmembrane</keyword>
<evidence type="ECO:0000256" key="4">
    <source>
        <dbReference type="ARBA" id="ARBA00023136"/>
    </source>
</evidence>
<evidence type="ECO:0000256" key="6">
    <source>
        <dbReference type="SAM" id="Coils"/>
    </source>
</evidence>
<evidence type="ECO:0000259" key="8">
    <source>
        <dbReference type="PROSITE" id="PS51469"/>
    </source>
</evidence>
<comment type="subcellular location">
    <subcellularLocation>
        <location evidence="5">Nucleus inner membrane</location>
        <topology evidence="5">Single-pass type II membrane protein</topology>
    </subcellularLocation>
</comment>
<evidence type="ECO:0000256" key="3">
    <source>
        <dbReference type="ARBA" id="ARBA00023054"/>
    </source>
</evidence>
<dbReference type="InterPro" id="IPR032680">
    <property type="entry name" value="SUN1_N"/>
</dbReference>
<organism evidence="9 10">
    <name type="scientific">Callithrix jacchus</name>
    <name type="common">White-tufted-ear marmoset</name>
    <name type="synonym">Simia Jacchus</name>
    <dbReference type="NCBI Taxonomy" id="9483"/>
    <lineage>
        <taxon>Eukaryota</taxon>
        <taxon>Metazoa</taxon>
        <taxon>Chordata</taxon>
        <taxon>Craniata</taxon>
        <taxon>Vertebrata</taxon>
        <taxon>Euteleostomi</taxon>
        <taxon>Mammalia</taxon>
        <taxon>Eutheria</taxon>
        <taxon>Euarchontoglires</taxon>
        <taxon>Primates</taxon>
        <taxon>Haplorrhini</taxon>
        <taxon>Platyrrhini</taxon>
        <taxon>Cebidae</taxon>
        <taxon>Callitrichinae</taxon>
        <taxon>Callithrix</taxon>
        <taxon>Callithrix</taxon>
    </lineage>
</organism>
<dbReference type="PROSITE" id="PS51469">
    <property type="entry name" value="SUN"/>
    <property type="match status" value="1"/>
</dbReference>
<dbReference type="Gene3D" id="2.60.120.260">
    <property type="entry name" value="Galactose-binding domain-like"/>
    <property type="match status" value="1"/>
</dbReference>
<dbReference type="FunCoup" id="A0A2R8M6T8">
    <property type="interactions" value="1459"/>
</dbReference>